<name>A0A3B1CPV1_9ZZZZ</name>
<dbReference type="SUPFAM" id="SSF49842">
    <property type="entry name" value="TNF-like"/>
    <property type="match status" value="1"/>
</dbReference>
<protein>
    <recommendedName>
        <fullName evidence="2">C1q domain-containing protein</fullName>
    </recommendedName>
</protein>
<sequence>MPIQGYTPNKNLTKISQGSTDNWDVLANANLDILDEPALKYQIAAQENLSAGDVAAVRDDGFGAKKAYKATSATYTFGEPLGMVTENVSQGSSLSLTLVGKALNSGWTFGGADKYCYLSASGTVTTTQTGLRIGYVLSSTSIYFDPQLIEGDSPAFSAHRNGTDQAAIPAATPTKILFTAKEYDTLNNFDASASRFQPKVAGRYQLTACVTWKTFSDGARGTASIYLNGSEYKSVVTRSPATGAISSVITITLFLNGSTDYVELYAEHDTGASKDMDGASSASWLMGALIG</sequence>
<accession>A0A3B1CPV1</accession>
<dbReference type="AlphaFoldDB" id="A0A3B1CPV1"/>
<dbReference type="InterPro" id="IPR008983">
    <property type="entry name" value="Tumour_necrosis_fac-like_dom"/>
</dbReference>
<dbReference type="EMBL" id="UOGE01000113">
    <property type="protein sequence ID" value="VAX25964.1"/>
    <property type="molecule type" value="Genomic_DNA"/>
</dbReference>
<organism evidence="1">
    <name type="scientific">hydrothermal vent metagenome</name>
    <dbReference type="NCBI Taxonomy" id="652676"/>
    <lineage>
        <taxon>unclassified sequences</taxon>
        <taxon>metagenomes</taxon>
        <taxon>ecological metagenomes</taxon>
    </lineage>
</organism>
<evidence type="ECO:0008006" key="2">
    <source>
        <dbReference type="Google" id="ProtNLM"/>
    </source>
</evidence>
<evidence type="ECO:0000313" key="1">
    <source>
        <dbReference type="EMBL" id="VAX25964.1"/>
    </source>
</evidence>
<gene>
    <name evidence="1" type="ORF">MNBD_NITROSPINAE02-2074</name>
</gene>
<reference evidence="1" key="1">
    <citation type="submission" date="2018-06" db="EMBL/GenBank/DDBJ databases">
        <authorList>
            <person name="Zhirakovskaya E."/>
        </authorList>
    </citation>
    <scope>NUCLEOTIDE SEQUENCE</scope>
</reference>
<dbReference type="Gene3D" id="2.60.120.40">
    <property type="match status" value="1"/>
</dbReference>
<proteinExistence type="predicted"/>